<feature type="transmembrane region" description="Helical" evidence="5">
    <location>
        <begin position="54"/>
        <end position="77"/>
    </location>
</feature>
<comment type="caution">
    <text evidence="7">The sequence shown here is derived from an EMBL/GenBank/DDBJ whole genome shotgun (WGS) entry which is preliminary data.</text>
</comment>
<evidence type="ECO:0000313" key="8">
    <source>
        <dbReference type="Proteomes" id="UP000823933"/>
    </source>
</evidence>
<dbReference type="PANTHER" id="PTHR43229:SF6">
    <property type="entry name" value="ABC-TYPE MULTIDRUG TRANSPORT SYSTEM, PERMEASE COMPONENT"/>
    <property type="match status" value="1"/>
</dbReference>
<reference evidence="7" key="2">
    <citation type="submission" date="2021-04" db="EMBL/GenBank/DDBJ databases">
        <authorList>
            <person name="Gilroy R."/>
        </authorList>
    </citation>
    <scope>NUCLEOTIDE SEQUENCE</scope>
    <source>
        <strain evidence="7">ChiHcolR34-3080</strain>
    </source>
</reference>
<dbReference type="GO" id="GO:0140359">
    <property type="term" value="F:ABC-type transporter activity"/>
    <property type="evidence" value="ECO:0007669"/>
    <property type="project" value="InterPro"/>
</dbReference>
<feature type="transmembrane region" description="Helical" evidence="5">
    <location>
        <begin position="108"/>
        <end position="128"/>
    </location>
</feature>
<dbReference type="InterPro" id="IPR013525">
    <property type="entry name" value="ABC2_TM"/>
</dbReference>
<gene>
    <name evidence="7" type="ORF">H9890_02345</name>
</gene>
<keyword evidence="2 5" id="KW-0812">Transmembrane</keyword>
<name>A0A9D1Q7U8_9FIRM</name>
<dbReference type="AlphaFoldDB" id="A0A9D1Q7U8"/>
<accession>A0A9D1Q7U8</accession>
<feature type="transmembrane region" description="Helical" evidence="5">
    <location>
        <begin position="21"/>
        <end position="42"/>
    </location>
</feature>
<proteinExistence type="predicted"/>
<dbReference type="EMBL" id="DXHQ01000026">
    <property type="protein sequence ID" value="HIW08227.1"/>
    <property type="molecule type" value="Genomic_DNA"/>
</dbReference>
<dbReference type="Proteomes" id="UP000823933">
    <property type="component" value="Unassembled WGS sequence"/>
</dbReference>
<keyword evidence="3 5" id="KW-1133">Transmembrane helix</keyword>
<sequence length="254" mass="28835">MNFVRLIRVEAGRLLREMRHYKFDQVIGFFDLLLLCLGIFTGMGRDLFPGQSVFYAWIGMILWRYATVGLQTACSIVQKEIRLGTLEQLMLTRCSFERILMARVFVRLLVETVKLGTVSVLIGWIFQIQPDRDISAFVLLLSILLFLLGVAGMGCMIGGVSLIYKKANALVNAVSYFTLFFTGAVVPLQVIPQIFSFPARAMPFYWCVESIRNAVLGREVFILSMLSFAWFIFGLGLFRAAMRRMIEQGSSAQY</sequence>
<feature type="transmembrane region" description="Helical" evidence="5">
    <location>
        <begin position="176"/>
        <end position="195"/>
    </location>
</feature>
<feature type="domain" description="ABC-2 type transporter transmembrane" evidence="6">
    <location>
        <begin position="39"/>
        <end position="214"/>
    </location>
</feature>
<feature type="transmembrane region" description="Helical" evidence="5">
    <location>
        <begin position="134"/>
        <end position="164"/>
    </location>
</feature>
<evidence type="ECO:0000256" key="2">
    <source>
        <dbReference type="ARBA" id="ARBA00022692"/>
    </source>
</evidence>
<evidence type="ECO:0000256" key="4">
    <source>
        <dbReference type="ARBA" id="ARBA00023136"/>
    </source>
</evidence>
<evidence type="ECO:0000259" key="6">
    <source>
        <dbReference type="Pfam" id="PF01061"/>
    </source>
</evidence>
<dbReference type="Pfam" id="PF01061">
    <property type="entry name" value="ABC2_membrane"/>
    <property type="match status" value="1"/>
</dbReference>
<dbReference type="GO" id="GO:0016020">
    <property type="term" value="C:membrane"/>
    <property type="evidence" value="ECO:0007669"/>
    <property type="project" value="UniProtKB-SubCell"/>
</dbReference>
<feature type="transmembrane region" description="Helical" evidence="5">
    <location>
        <begin position="215"/>
        <end position="238"/>
    </location>
</feature>
<dbReference type="PANTHER" id="PTHR43229">
    <property type="entry name" value="NODULATION PROTEIN J"/>
    <property type="match status" value="1"/>
</dbReference>
<evidence type="ECO:0000256" key="5">
    <source>
        <dbReference type="SAM" id="Phobius"/>
    </source>
</evidence>
<protein>
    <submittedName>
        <fullName evidence="7">ABC transporter permease</fullName>
    </submittedName>
</protein>
<evidence type="ECO:0000313" key="7">
    <source>
        <dbReference type="EMBL" id="HIW08227.1"/>
    </source>
</evidence>
<dbReference type="InterPro" id="IPR051784">
    <property type="entry name" value="Nod_factor_ABC_transporter"/>
</dbReference>
<reference evidence="7" key="1">
    <citation type="journal article" date="2021" name="PeerJ">
        <title>Extensive microbial diversity within the chicken gut microbiome revealed by metagenomics and culture.</title>
        <authorList>
            <person name="Gilroy R."/>
            <person name="Ravi A."/>
            <person name="Getino M."/>
            <person name="Pursley I."/>
            <person name="Horton D.L."/>
            <person name="Alikhan N.F."/>
            <person name="Baker D."/>
            <person name="Gharbi K."/>
            <person name="Hall N."/>
            <person name="Watson M."/>
            <person name="Adriaenssens E.M."/>
            <person name="Foster-Nyarko E."/>
            <person name="Jarju S."/>
            <person name="Secka A."/>
            <person name="Antonio M."/>
            <person name="Oren A."/>
            <person name="Chaudhuri R.R."/>
            <person name="La Ragione R."/>
            <person name="Hildebrand F."/>
            <person name="Pallen M.J."/>
        </authorList>
    </citation>
    <scope>NUCLEOTIDE SEQUENCE</scope>
    <source>
        <strain evidence="7">ChiHcolR34-3080</strain>
    </source>
</reference>
<evidence type="ECO:0000256" key="3">
    <source>
        <dbReference type="ARBA" id="ARBA00022989"/>
    </source>
</evidence>
<comment type="subcellular location">
    <subcellularLocation>
        <location evidence="1">Membrane</location>
        <topology evidence="1">Multi-pass membrane protein</topology>
    </subcellularLocation>
</comment>
<evidence type="ECO:0000256" key="1">
    <source>
        <dbReference type="ARBA" id="ARBA00004141"/>
    </source>
</evidence>
<organism evidence="7 8">
    <name type="scientific">Candidatus Faecalibacterium intestinigallinarum</name>
    <dbReference type="NCBI Taxonomy" id="2838581"/>
    <lineage>
        <taxon>Bacteria</taxon>
        <taxon>Bacillati</taxon>
        <taxon>Bacillota</taxon>
        <taxon>Clostridia</taxon>
        <taxon>Eubacteriales</taxon>
        <taxon>Oscillospiraceae</taxon>
        <taxon>Faecalibacterium</taxon>
    </lineage>
</organism>
<keyword evidence="4 5" id="KW-0472">Membrane</keyword>